<proteinExistence type="predicted"/>
<dbReference type="Proteomes" id="UP001523216">
    <property type="component" value="Unassembled WGS sequence"/>
</dbReference>
<sequence length="134" mass="13799">MTAITILQELIDTITDNGDDDAVYAATVAAARIASHAAAAEPDDFTAQRWDFASLSLEHAAAALRHPGTIEAAVHLDPITAEDLPEITTLLHTLLTALLESCGSPAVPAAVSGRRGEAPNIAVAGLRQAAGELP</sequence>
<organism evidence="1 2">
    <name type="scientific">Paractinoplanes hotanensis</name>
    <dbReference type="NCBI Taxonomy" id="2906497"/>
    <lineage>
        <taxon>Bacteria</taxon>
        <taxon>Bacillati</taxon>
        <taxon>Actinomycetota</taxon>
        <taxon>Actinomycetes</taxon>
        <taxon>Micromonosporales</taxon>
        <taxon>Micromonosporaceae</taxon>
        <taxon>Paractinoplanes</taxon>
    </lineage>
</organism>
<name>A0ABT0Y825_9ACTN</name>
<accession>A0ABT0Y825</accession>
<dbReference type="RefSeq" id="WP_251801915.1">
    <property type="nucleotide sequence ID" value="NZ_JAMQOL010000047.1"/>
</dbReference>
<evidence type="ECO:0000313" key="2">
    <source>
        <dbReference type="Proteomes" id="UP001523216"/>
    </source>
</evidence>
<keyword evidence="2" id="KW-1185">Reference proteome</keyword>
<reference evidence="1 2" key="1">
    <citation type="submission" date="2022-06" db="EMBL/GenBank/DDBJ databases">
        <title>Actinoplanes abujensis sp. nov., isolated from Nigerian arid soil.</title>
        <authorList>
            <person name="Ding P."/>
        </authorList>
    </citation>
    <scope>NUCLEOTIDE SEQUENCE [LARGE SCALE GENOMIC DNA]</scope>
    <source>
        <strain evidence="2">TRM88002</strain>
    </source>
</reference>
<evidence type="ECO:0000313" key="1">
    <source>
        <dbReference type="EMBL" id="MCM4082195.1"/>
    </source>
</evidence>
<dbReference type="EMBL" id="JAMQOL010000047">
    <property type="protein sequence ID" value="MCM4082195.1"/>
    <property type="molecule type" value="Genomic_DNA"/>
</dbReference>
<comment type="caution">
    <text evidence="1">The sequence shown here is derived from an EMBL/GenBank/DDBJ whole genome shotgun (WGS) entry which is preliminary data.</text>
</comment>
<protein>
    <submittedName>
        <fullName evidence="1">Uncharacterized protein</fullName>
    </submittedName>
</protein>
<gene>
    <name evidence="1" type="ORF">LXN57_31980</name>
</gene>